<dbReference type="GO" id="GO:0016020">
    <property type="term" value="C:membrane"/>
    <property type="evidence" value="ECO:0007669"/>
    <property type="project" value="UniProtKB-SubCell"/>
</dbReference>
<accession>A0A242K2C2</accession>
<keyword evidence="4 5" id="KW-0472">Membrane</keyword>
<keyword evidence="2 5" id="KW-0812">Transmembrane</keyword>
<feature type="transmembrane region" description="Helical" evidence="5">
    <location>
        <begin position="225"/>
        <end position="250"/>
    </location>
</feature>
<dbReference type="AlphaFoldDB" id="A0A242K2C2"/>
<evidence type="ECO:0000256" key="5">
    <source>
        <dbReference type="SAM" id="Phobius"/>
    </source>
</evidence>
<keyword evidence="3 5" id="KW-1133">Transmembrane helix</keyword>
<evidence type="ECO:0000313" key="8">
    <source>
        <dbReference type="EMBL" id="WYJ89638.1"/>
    </source>
</evidence>
<evidence type="ECO:0000313" key="9">
    <source>
        <dbReference type="Proteomes" id="UP000195141"/>
    </source>
</evidence>
<evidence type="ECO:0000256" key="2">
    <source>
        <dbReference type="ARBA" id="ARBA00022692"/>
    </source>
</evidence>
<keyword evidence="9" id="KW-1185">Reference proteome</keyword>
<feature type="transmembrane region" description="Helical" evidence="5">
    <location>
        <begin position="180"/>
        <end position="198"/>
    </location>
</feature>
<dbReference type="PANTHER" id="PTHR43027">
    <property type="entry name" value="DOXORUBICIN RESISTANCE ABC TRANSPORTER PERMEASE PROTEIN DRRC-RELATED"/>
    <property type="match status" value="1"/>
</dbReference>
<feature type="transmembrane region" description="Helical" evidence="5">
    <location>
        <begin position="20"/>
        <end position="41"/>
    </location>
</feature>
<dbReference type="EMBL" id="CP147247">
    <property type="protein sequence ID" value="WYJ89638.1"/>
    <property type="molecule type" value="Genomic_DNA"/>
</dbReference>
<reference evidence="8" key="2">
    <citation type="submission" date="2017-05" db="EMBL/GenBank/DDBJ databases">
        <authorList>
            <consortium name="The Broad Institute Genomics Platform"/>
            <consortium name="The Broad Institute Genomic Center for Infectious Diseases"/>
            <person name="Earl A."/>
            <person name="Manson A."/>
            <person name="Schwartman J."/>
            <person name="Gilmore M."/>
            <person name="Abouelleil A."/>
            <person name="Cao P."/>
            <person name="Chapman S."/>
            <person name="Cusick C."/>
            <person name="Shea T."/>
            <person name="Young S."/>
            <person name="Neafsey D."/>
            <person name="Nusbaum C."/>
            <person name="Birren B."/>
        </authorList>
    </citation>
    <scope>NUCLEOTIDE SEQUENCE</scope>
    <source>
        <strain evidence="8">9E7_DIV0242</strain>
    </source>
</reference>
<dbReference type="PANTHER" id="PTHR43027:SF1">
    <property type="entry name" value="DOXORUBICIN RESISTANCE ABC TRANSPORTER PERMEASE PROTEIN DRRC-RELATED"/>
    <property type="match status" value="1"/>
</dbReference>
<dbReference type="OrthoDB" id="9771731at2"/>
<evidence type="ECO:0000256" key="3">
    <source>
        <dbReference type="ARBA" id="ARBA00022989"/>
    </source>
</evidence>
<reference evidence="8" key="3">
    <citation type="submission" date="2024-03" db="EMBL/GenBank/DDBJ databases">
        <title>The Genome Sequence of Enterococcus sp. DIV0242b.</title>
        <authorList>
            <consortium name="The Broad Institute Genomics Platform"/>
            <consortium name="The Broad Institute Microbial Omics Core"/>
            <consortium name="The Broad Institute Genomic Center for Infectious Diseases"/>
            <person name="Earl A."/>
            <person name="Manson A."/>
            <person name="Gilmore M."/>
            <person name="Schwartman J."/>
            <person name="Shea T."/>
            <person name="Abouelleil A."/>
            <person name="Cao P."/>
            <person name="Chapman S."/>
            <person name="Cusick C."/>
            <person name="Young S."/>
            <person name="Neafsey D."/>
            <person name="Nusbaum C."/>
            <person name="Birren B."/>
        </authorList>
    </citation>
    <scope>NUCLEOTIDE SEQUENCE</scope>
    <source>
        <strain evidence="8">9E7_DIV0242</strain>
    </source>
</reference>
<dbReference type="GO" id="GO:0140359">
    <property type="term" value="F:ABC-type transporter activity"/>
    <property type="evidence" value="ECO:0007669"/>
    <property type="project" value="InterPro"/>
</dbReference>
<dbReference type="InterPro" id="IPR052902">
    <property type="entry name" value="ABC-2_transporter"/>
</dbReference>
<evidence type="ECO:0000313" key="7">
    <source>
        <dbReference type="EMBL" id="OTP12742.1"/>
    </source>
</evidence>
<protein>
    <submittedName>
        <fullName evidence="8">ABC-2 type transport system permease</fullName>
    </submittedName>
</protein>
<evidence type="ECO:0000256" key="4">
    <source>
        <dbReference type="ARBA" id="ARBA00023136"/>
    </source>
</evidence>
<comment type="subcellular location">
    <subcellularLocation>
        <location evidence="1">Membrane</location>
        <topology evidence="1">Multi-pass membrane protein</topology>
    </subcellularLocation>
</comment>
<gene>
    <name evidence="8" type="ORF">A5888_001361</name>
    <name evidence="7" type="ORF">A5888_003321</name>
</gene>
<feature type="domain" description="ABC-2 type transporter transmembrane" evidence="6">
    <location>
        <begin position="19"/>
        <end position="369"/>
    </location>
</feature>
<evidence type="ECO:0000256" key="1">
    <source>
        <dbReference type="ARBA" id="ARBA00004141"/>
    </source>
</evidence>
<dbReference type="Pfam" id="PF12698">
    <property type="entry name" value="ABC2_membrane_3"/>
    <property type="match status" value="1"/>
</dbReference>
<name>A0A242K2C2_9ENTE</name>
<reference evidence="7" key="1">
    <citation type="submission" date="2017-05" db="EMBL/GenBank/DDBJ databases">
        <title>The Genome Sequence of Enterococcus sp. 9E7_DIV0242.</title>
        <authorList>
            <consortium name="The Broad Institute Genomics Platform"/>
            <consortium name="The Broad Institute Genomic Center for Infectious Diseases"/>
            <person name="Earl A."/>
            <person name="Manson A."/>
            <person name="Schwartman J."/>
            <person name="Gilmore M."/>
            <person name="Abouelleil A."/>
            <person name="Cao P."/>
            <person name="Chapman S."/>
            <person name="Cusick C."/>
            <person name="Shea T."/>
            <person name="Young S."/>
            <person name="Neafsey D."/>
            <person name="Nusbaum C."/>
            <person name="Birren B."/>
        </authorList>
    </citation>
    <scope>NUCLEOTIDE SEQUENCE [LARGE SCALE GENOMIC DNA]</scope>
    <source>
        <strain evidence="7">9E7_DIV0242</strain>
    </source>
</reference>
<dbReference type="EMBL" id="NGMM01000006">
    <property type="protein sequence ID" value="OTP12742.1"/>
    <property type="molecule type" value="Genomic_DNA"/>
</dbReference>
<proteinExistence type="predicted"/>
<feature type="transmembrane region" description="Helical" evidence="5">
    <location>
        <begin position="262"/>
        <end position="285"/>
    </location>
</feature>
<dbReference type="Proteomes" id="UP000195141">
    <property type="component" value="Chromosome"/>
</dbReference>
<feature type="transmembrane region" description="Helical" evidence="5">
    <location>
        <begin position="350"/>
        <end position="371"/>
    </location>
</feature>
<dbReference type="RefSeq" id="WP_086350326.1">
    <property type="nucleotide sequence ID" value="NZ_CP147247.1"/>
</dbReference>
<evidence type="ECO:0000259" key="6">
    <source>
        <dbReference type="Pfam" id="PF12698"/>
    </source>
</evidence>
<dbReference type="InterPro" id="IPR013525">
    <property type="entry name" value="ABC2_TM"/>
</dbReference>
<feature type="transmembrane region" description="Helical" evidence="5">
    <location>
        <begin position="297"/>
        <end position="318"/>
    </location>
</feature>
<sequence>MFTHLYIYRLKVLLKNKPLMFWTFMFPVCMGIFFTAAFSSLDDQIYFDQVPVGIVQEGDNTQTTMFLETVKALENDGKKMLNPVSLTKKQAEKQLEDGDIYGYYVLATSGISLNLNQQGIQQSLLSVFLDQFQQAQKTVATLQQEAPELLATELAQSIGQQANFIQVANKTASKGSTKSFFFFTLVGMSCMFGFFWGLSNTNDEQANQSANGIRLSMAPQNKMSIVLANLAAAFTVFIVELYLILAIFHFVYQVDFGSRWNLILLTCTISAVTAIAMGTCIGNLLKGSLDQKISLGVTFQIVCSFLAGMMVPDIKYLISKHIPILGQINPVNLVSESLYKLYYYENIDSFYINLVCLAVLTVIFVLLSFMYERRAQYVSV</sequence>
<organism evidence="7">
    <name type="scientific">Candidatus Enterococcus clewellii</name>
    <dbReference type="NCBI Taxonomy" id="1834193"/>
    <lineage>
        <taxon>Bacteria</taxon>
        <taxon>Bacillati</taxon>
        <taxon>Bacillota</taxon>
        <taxon>Bacilli</taxon>
        <taxon>Lactobacillales</taxon>
        <taxon>Enterococcaceae</taxon>
        <taxon>Enterococcus</taxon>
    </lineage>
</organism>